<dbReference type="Proteomes" id="UP000030748">
    <property type="component" value="Unassembled WGS sequence"/>
</dbReference>
<dbReference type="PANTHER" id="PTHR36062:SF1">
    <property type="entry name" value="OS01G0687300 PROTEIN"/>
    <property type="match status" value="1"/>
</dbReference>
<dbReference type="PANTHER" id="PTHR36062">
    <property type="entry name" value="OS01G0687300 PROTEIN"/>
    <property type="match status" value="1"/>
</dbReference>
<dbReference type="eggNOG" id="ENOG502QVXQ">
    <property type="taxonomic scope" value="Eukaryota"/>
</dbReference>
<dbReference type="GO" id="GO:0010099">
    <property type="term" value="P:regulation of photomorphogenesis"/>
    <property type="evidence" value="ECO:0007669"/>
    <property type="project" value="InterPro"/>
</dbReference>
<dbReference type="STRING" id="4155.A0A022RCL7"/>
<dbReference type="EMBL" id="KI630513">
    <property type="protein sequence ID" value="EYU37809.1"/>
    <property type="molecule type" value="Genomic_DNA"/>
</dbReference>
<proteinExistence type="predicted"/>
<reference evidence="2 3" key="1">
    <citation type="journal article" date="2013" name="Proc. Natl. Acad. Sci. U.S.A.">
        <title>Fine-scale variation in meiotic recombination in Mimulus inferred from population shotgun sequencing.</title>
        <authorList>
            <person name="Hellsten U."/>
            <person name="Wright K.M."/>
            <person name="Jenkins J."/>
            <person name="Shu S."/>
            <person name="Yuan Y."/>
            <person name="Wessler S.R."/>
            <person name="Schmutz J."/>
            <person name="Willis J.H."/>
            <person name="Rokhsar D.S."/>
        </authorList>
    </citation>
    <scope>NUCLEOTIDE SEQUENCE [LARGE SCALE GENOMIC DNA]</scope>
    <source>
        <strain evidence="3">cv. DUN x IM62</strain>
    </source>
</reference>
<sequence>MFSSQCITSEETETRNTRNDCYSLMKFQNRVHDVGTKRIGTTMDAQTTQGVLITERIDFNSSKQKDVFTSTRDISENGDISSHLHRFSAFSGHVKQQMELQPLINSFDNEDAKASKVTRNNLSAETDTISSREKNLQSGSYSTASTKVLDTKSNLPPWIQRATSSRKTVSKQPHIEIPDINFPALANSPENICPISSKTQTLEMEQPKRKSNFSLDNYPNADPSTRWIKRLKMSPSNNPAQCTKSSNLGENPSPEKASKFFRRILESDVISSEITPTMYGGGKELALSDQGGCFFSKDKNLITEPNKKDKGLLLSHAWVQRWLSNGSRIAEKKPERGIFCEPQISKLELKNIEKGQCPSIAAMALMGRALTCFQPCELQKRGSFTVWNTKAF</sequence>
<feature type="compositionally biased region" description="Polar residues" evidence="1">
    <location>
        <begin position="235"/>
        <end position="250"/>
    </location>
</feature>
<accession>A0A022RCL7</accession>
<organism evidence="2 3">
    <name type="scientific">Erythranthe guttata</name>
    <name type="common">Yellow monkey flower</name>
    <name type="synonym">Mimulus guttatus</name>
    <dbReference type="NCBI Taxonomy" id="4155"/>
    <lineage>
        <taxon>Eukaryota</taxon>
        <taxon>Viridiplantae</taxon>
        <taxon>Streptophyta</taxon>
        <taxon>Embryophyta</taxon>
        <taxon>Tracheophyta</taxon>
        <taxon>Spermatophyta</taxon>
        <taxon>Magnoliopsida</taxon>
        <taxon>eudicotyledons</taxon>
        <taxon>Gunneridae</taxon>
        <taxon>Pentapetalae</taxon>
        <taxon>asterids</taxon>
        <taxon>lamiids</taxon>
        <taxon>Lamiales</taxon>
        <taxon>Phrymaceae</taxon>
        <taxon>Erythranthe</taxon>
    </lineage>
</organism>
<keyword evidence="3" id="KW-1185">Reference proteome</keyword>
<protein>
    <submittedName>
        <fullName evidence="2">Uncharacterized protein</fullName>
    </submittedName>
</protein>
<dbReference type="InterPro" id="IPR037476">
    <property type="entry name" value="PCH1"/>
</dbReference>
<evidence type="ECO:0000256" key="1">
    <source>
        <dbReference type="SAM" id="MobiDB-lite"/>
    </source>
</evidence>
<evidence type="ECO:0000313" key="3">
    <source>
        <dbReference type="Proteomes" id="UP000030748"/>
    </source>
</evidence>
<name>A0A022RCL7_ERYGU</name>
<evidence type="ECO:0000313" key="2">
    <source>
        <dbReference type="EMBL" id="EYU37809.1"/>
    </source>
</evidence>
<dbReference type="AlphaFoldDB" id="A0A022RCL7"/>
<gene>
    <name evidence="2" type="ORF">MIMGU_mgv1a007887mg</name>
</gene>
<feature type="region of interest" description="Disordered" evidence="1">
    <location>
        <begin position="235"/>
        <end position="255"/>
    </location>
</feature>